<feature type="transmembrane region" description="Helical" evidence="1">
    <location>
        <begin position="59"/>
        <end position="81"/>
    </location>
</feature>
<keyword evidence="3" id="KW-1185">Reference proteome</keyword>
<dbReference type="EMBL" id="JAVREL010000036">
    <property type="protein sequence ID" value="MDT0347615.1"/>
    <property type="molecule type" value="Genomic_DNA"/>
</dbReference>
<keyword evidence="1" id="KW-1133">Transmembrane helix</keyword>
<gene>
    <name evidence="2" type="ORF">RM590_34390</name>
</gene>
<keyword evidence="1" id="KW-0472">Membrane</keyword>
<evidence type="ECO:0000313" key="3">
    <source>
        <dbReference type="Proteomes" id="UP001183246"/>
    </source>
</evidence>
<feature type="transmembrane region" description="Helical" evidence="1">
    <location>
        <begin position="133"/>
        <end position="153"/>
    </location>
</feature>
<organism evidence="2 3">
    <name type="scientific">Streptomyces litchfieldiae</name>
    <dbReference type="NCBI Taxonomy" id="3075543"/>
    <lineage>
        <taxon>Bacteria</taxon>
        <taxon>Bacillati</taxon>
        <taxon>Actinomycetota</taxon>
        <taxon>Actinomycetes</taxon>
        <taxon>Kitasatosporales</taxon>
        <taxon>Streptomycetaceae</taxon>
        <taxon>Streptomyces</taxon>
    </lineage>
</organism>
<reference evidence="3" key="1">
    <citation type="submission" date="2023-07" db="EMBL/GenBank/DDBJ databases">
        <title>30 novel species of actinomycetes from the DSMZ collection.</title>
        <authorList>
            <person name="Nouioui I."/>
        </authorList>
    </citation>
    <scope>NUCLEOTIDE SEQUENCE [LARGE SCALE GENOMIC DNA]</scope>
    <source>
        <strain evidence="3">DSM 44938</strain>
    </source>
</reference>
<feature type="transmembrane region" description="Helical" evidence="1">
    <location>
        <begin position="93"/>
        <end position="121"/>
    </location>
</feature>
<accession>A0ABU2N138</accession>
<name>A0ABU2N138_9ACTN</name>
<feature type="transmembrane region" description="Helical" evidence="1">
    <location>
        <begin position="29"/>
        <end position="53"/>
    </location>
</feature>
<evidence type="ECO:0000313" key="2">
    <source>
        <dbReference type="EMBL" id="MDT0347615.1"/>
    </source>
</evidence>
<keyword evidence="1" id="KW-0812">Transmembrane</keyword>
<sequence>MSQTRGLDGPDRGVSHRSRAWVRRRLRSLAALELLNIALQAAIWFGGIGGIGFGLPMTAANAVGFGLFSLLLVQGAVYWLAKLRLIAAPGGRLPGATAFVAARVLNVPLLAVGVLITAWAVAERPGRESWPGLGFALFAVVEQVNYFHWQLMYDTRRDLRHLRMHGLRRAHLARDLSPDRGVRPRDRP</sequence>
<dbReference type="RefSeq" id="WP_311708738.1">
    <property type="nucleotide sequence ID" value="NZ_JAVREL010000036.1"/>
</dbReference>
<dbReference type="Proteomes" id="UP001183246">
    <property type="component" value="Unassembled WGS sequence"/>
</dbReference>
<proteinExistence type="predicted"/>
<comment type="caution">
    <text evidence="2">The sequence shown here is derived from an EMBL/GenBank/DDBJ whole genome shotgun (WGS) entry which is preliminary data.</text>
</comment>
<evidence type="ECO:0000256" key="1">
    <source>
        <dbReference type="SAM" id="Phobius"/>
    </source>
</evidence>
<protein>
    <submittedName>
        <fullName evidence="2">Uncharacterized protein</fullName>
    </submittedName>
</protein>